<gene>
    <name evidence="3" type="ORF">N0V87_006302</name>
</gene>
<reference evidence="3" key="1">
    <citation type="submission" date="2022-10" db="EMBL/GenBank/DDBJ databases">
        <title>Tapping the CABI collections for fungal endophytes: first genome assemblies for Collariella, Neodidymelliopsis, Ascochyta clinopodiicola, Didymella pomorum, Didymosphaeria variabile, Neocosmospora piperis and Neocucurbitaria cava.</title>
        <authorList>
            <person name="Hill R."/>
        </authorList>
    </citation>
    <scope>NUCLEOTIDE SEQUENCE</scope>
    <source>
        <strain evidence="3">IMI 360193</strain>
    </source>
</reference>
<dbReference type="AlphaFoldDB" id="A0A9W8WXP5"/>
<keyword evidence="4" id="KW-1185">Reference proteome</keyword>
<evidence type="ECO:0000313" key="4">
    <source>
        <dbReference type="Proteomes" id="UP001140562"/>
    </source>
</evidence>
<evidence type="ECO:0000256" key="1">
    <source>
        <dbReference type="SAM" id="MobiDB-lite"/>
    </source>
</evidence>
<feature type="compositionally biased region" description="Polar residues" evidence="1">
    <location>
        <begin position="23"/>
        <end position="33"/>
    </location>
</feature>
<feature type="signal peptide" evidence="2">
    <location>
        <begin position="1"/>
        <end position="17"/>
    </location>
</feature>
<name>A0A9W8WXP5_9PLEO</name>
<feature type="region of interest" description="Disordered" evidence="1">
    <location>
        <begin position="94"/>
        <end position="129"/>
    </location>
</feature>
<feature type="compositionally biased region" description="Basic residues" evidence="1">
    <location>
        <begin position="50"/>
        <end position="61"/>
    </location>
</feature>
<accession>A0A9W8WXP5</accession>
<comment type="caution">
    <text evidence="3">The sequence shown here is derived from an EMBL/GenBank/DDBJ whole genome shotgun (WGS) entry which is preliminary data.</text>
</comment>
<dbReference type="OrthoDB" id="5337308at2759"/>
<protein>
    <submittedName>
        <fullName evidence="3">Uncharacterized protein</fullName>
    </submittedName>
</protein>
<feature type="chain" id="PRO_5040829628" evidence="2">
    <location>
        <begin position="18"/>
        <end position="129"/>
    </location>
</feature>
<organism evidence="3 4">
    <name type="scientific">Didymella glomerata</name>
    <dbReference type="NCBI Taxonomy" id="749621"/>
    <lineage>
        <taxon>Eukaryota</taxon>
        <taxon>Fungi</taxon>
        <taxon>Dikarya</taxon>
        <taxon>Ascomycota</taxon>
        <taxon>Pezizomycotina</taxon>
        <taxon>Dothideomycetes</taxon>
        <taxon>Pleosporomycetidae</taxon>
        <taxon>Pleosporales</taxon>
        <taxon>Pleosporineae</taxon>
        <taxon>Didymellaceae</taxon>
        <taxon>Didymella</taxon>
    </lineage>
</organism>
<proteinExistence type="predicted"/>
<feature type="region of interest" description="Disordered" evidence="1">
    <location>
        <begin position="23"/>
        <end position="61"/>
    </location>
</feature>
<dbReference type="EMBL" id="JAPEUV010000065">
    <property type="protein sequence ID" value="KAJ4335148.1"/>
    <property type="molecule type" value="Genomic_DNA"/>
</dbReference>
<evidence type="ECO:0000313" key="3">
    <source>
        <dbReference type="EMBL" id="KAJ4335148.1"/>
    </source>
</evidence>
<sequence>MRLQSLITAALVSCVASCVLDSGTGTADNSQMGPSRYKLPERSATLPQKRSQRPAGRKVKFKRDGSVTGFFDDDYANDEDWERFTNQGGALMCGINGDDEEAGGQIGDTREPPSAASPWTGDFTQEMTK</sequence>
<keyword evidence="2" id="KW-0732">Signal</keyword>
<dbReference type="Proteomes" id="UP001140562">
    <property type="component" value="Unassembled WGS sequence"/>
</dbReference>
<evidence type="ECO:0000256" key="2">
    <source>
        <dbReference type="SAM" id="SignalP"/>
    </source>
</evidence>